<reference evidence="1 2" key="1">
    <citation type="submission" date="2019-04" db="EMBL/GenBank/DDBJ databases">
        <title>Lysinibacillus genome sequencing.</title>
        <authorList>
            <person name="Dunlap C."/>
        </authorList>
    </citation>
    <scope>NUCLEOTIDE SEQUENCE [LARGE SCALE GENOMIC DNA]</scope>
    <source>
        <strain evidence="1 2">CCTCC AB 2010389</strain>
    </source>
</reference>
<dbReference type="EMBL" id="SZPU01000085">
    <property type="protein sequence ID" value="TKI60085.1"/>
    <property type="molecule type" value="Genomic_DNA"/>
</dbReference>
<comment type="caution">
    <text evidence="1">The sequence shown here is derived from an EMBL/GenBank/DDBJ whole genome shotgun (WGS) entry which is preliminary data.</text>
</comment>
<evidence type="ECO:0000313" key="2">
    <source>
        <dbReference type="Proteomes" id="UP000308744"/>
    </source>
</evidence>
<dbReference type="Proteomes" id="UP000308744">
    <property type="component" value="Unassembled WGS sequence"/>
</dbReference>
<sequence>MNTEYPNSPLRFLDITDRKYNAVVIGKVGRGAAFHMTKTFLDVFVSGKTSTGCRELQLFLPAPKNQTNLFPRVLTFQEKMLRIFEDQKRLRLIHSEFRARYILLNSLYE</sequence>
<evidence type="ECO:0000313" key="1">
    <source>
        <dbReference type="EMBL" id="TKI60085.1"/>
    </source>
</evidence>
<gene>
    <name evidence="1" type="ORF">FC756_19910</name>
</gene>
<dbReference type="RefSeq" id="WP_107896473.1">
    <property type="nucleotide sequence ID" value="NZ_PYWM01000021.1"/>
</dbReference>
<proteinExistence type="predicted"/>
<protein>
    <submittedName>
        <fullName evidence="1">Uncharacterized protein</fullName>
    </submittedName>
</protein>
<organism evidence="1 2">
    <name type="scientific">Lysinibacillus mangiferihumi</name>
    <dbReference type="NCBI Taxonomy" id="1130819"/>
    <lineage>
        <taxon>Bacteria</taxon>
        <taxon>Bacillati</taxon>
        <taxon>Bacillota</taxon>
        <taxon>Bacilli</taxon>
        <taxon>Bacillales</taxon>
        <taxon>Bacillaceae</taxon>
        <taxon>Lysinibacillus</taxon>
    </lineage>
</organism>
<keyword evidence="2" id="KW-1185">Reference proteome</keyword>
<accession>A0A4U2YHX0</accession>
<dbReference type="AlphaFoldDB" id="A0A4U2YHX0"/>
<name>A0A4U2YHX0_9BACI</name>